<dbReference type="EC" id="2.7.1.17" evidence="8 10"/>
<dbReference type="AlphaFoldDB" id="A0A6A0B9F4"/>
<comment type="similarity">
    <text evidence="1 8 9">Belongs to the FGGY kinase family.</text>
</comment>
<feature type="active site" description="Proton acceptor" evidence="8">
    <location>
        <position position="239"/>
    </location>
</feature>
<keyword evidence="4 8" id="KW-0547">Nucleotide-binding</keyword>
<dbReference type="PANTHER" id="PTHR43095:SF5">
    <property type="entry name" value="XYLULOSE KINASE"/>
    <property type="match status" value="1"/>
</dbReference>
<dbReference type="InterPro" id="IPR000577">
    <property type="entry name" value="Carb_kinase_FGGY"/>
</dbReference>
<dbReference type="RefSeq" id="WP_172207881.1">
    <property type="nucleotide sequence ID" value="NZ_BLLI01000011.1"/>
</dbReference>
<evidence type="ECO:0000256" key="3">
    <source>
        <dbReference type="ARBA" id="ARBA00022679"/>
    </source>
</evidence>
<keyword evidence="6 8" id="KW-0067">ATP-binding</keyword>
<dbReference type="InterPro" id="IPR050406">
    <property type="entry name" value="FGGY_Carb_Kinase"/>
</dbReference>
<evidence type="ECO:0000256" key="6">
    <source>
        <dbReference type="ARBA" id="ARBA00022840"/>
    </source>
</evidence>
<dbReference type="Pfam" id="PF00370">
    <property type="entry name" value="FGGY_N"/>
    <property type="match status" value="1"/>
</dbReference>
<comment type="function">
    <text evidence="8">Catalyzes the phosphorylation of D-xylulose to D-xylulose 5-phosphate.</text>
</comment>
<evidence type="ECO:0000256" key="10">
    <source>
        <dbReference type="RuleBase" id="RU364073"/>
    </source>
</evidence>
<dbReference type="PROSITE" id="PS00933">
    <property type="entry name" value="FGGY_KINASES_1"/>
    <property type="match status" value="1"/>
</dbReference>
<evidence type="ECO:0000256" key="4">
    <source>
        <dbReference type="ARBA" id="ARBA00022741"/>
    </source>
</evidence>
<evidence type="ECO:0000256" key="1">
    <source>
        <dbReference type="ARBA" id="ARBA00009156"/>
    </source>
</evidence>
<evidence type="ECO:0000256" key="8">
    <source>
        <dbReference type="HAMAP-Rule" id="MF_02220"/>
    </source>
</evidence>
<dbReference type="SUPFAM" id="SSF53067">
    <property type="entry name" value="Actin-like ATPase domain"/>
    <property type="match status" value="2"/>
</dbReference>
<dbReference type="GO" id="GO:0004856">
    <property type="term" value="F:D-xylulokinase activity"/>
    <property type="evidence" value="ECO:0007669"/>
    <property type="project" value="UniProtKB-UniRule"/>
</dbReference>
<keyword evidence="7 8" id="KW-0119">Carbohydrate metabolism</keyword>
<feature type="domain" description="Carbohydrate kinase FGGY N-terminal" evidence="11">
    <location>
        <begin position="3"/>
        <end position="246"/>
    </location>
</feature>
<reference evidence="13 14" key="1">
    <citation type="submission" date="2020-02" db="EMBL/GenBank/DDBJ databases">
        <title>Draft genome sequence of Lactococcus sp. Hs30E4-3.</title>
        <authorList>
            <person name="Noda S."/>
            <person name="Yuki M."/>
            <person name="Ohkuma M."/>
        </authorList>
    </citation>
    <scope>NUCLEOTIDE SEQUENCE [LARGE SCALE GENOMIC DNA]</scope>
    <source>
        <strain evidence="13 14">Hs30E4-3</strain>
    </source>
</reference>
<dbReference type="CDD" id="cd07808">
    <property type="entry name" value="ASKHA_NBD_FGGY_EcXK-like"/>
    <property type="match status" value="1"/>
</dbReference>
<dbReference type="PIRSF" id="PIRSF000538">
    <property type="entry name" value="GlpK"/>
    <property type="match status" value="1"/>
</dbReference>
<dbReference type="InterPro" id="IPR018484">
    <property type="entry name" value="FGGY_N"/>
</dbReference>
<evidence type="ECO:0000256" key="9">
    <source>
        <dbReference type="RuleBase" id="RU003733"/>
    </source>
</evidence>
<proteinExistence type="inferred from homology"/>
<evidence type="ECO:0000259" key="12">
    <source>
        <dbReference type="Pfam" id="PF02782"/>
    </source>
</evidence>
<dbReference type="EMBL" id="BLLI01000011">
    <property type="protein sequence ID" value="GFH42069.1"/>
    <property type="molecule type" value="Genomic_DNA"/>
</dbReference>
<protein>
    <recommendedName>
        <fullName evidence="8 10">Xylulose kinase</fullName>
        <shortName evidence="8 10">Xylulokinase</shortName>
        <ecNumber evidence="8 10">2.7.1.17</ecNumber>
    </recommendedName>
</protein>
<keyword evidence="14" id="KW-1185">Reference proteome</keyword>
<dbReference type="Pfam" id="PF02782">
    <property type="entry name" value="FGGY_C"/>
    <property type="match status" value="1"/>
</dbReference>
<comment type="catalytic activity">
    <reaction evidence="8 10">
        <text>D-xylulose + ATP = D-xylulose 5-phosphate + ADP + H(+)</text>
        <dbReference type="Rhea" id="RHEA:10964"/>
        <dbReference type="ChEBI" id="CHEBI:15378"/>
        <dbReference type="ChEBI" id="CHEBI:17140"/>
        <dbReference type="ChEBI" id="CHEBI:30616"/>
        <dbReference type="ChEBI" id="CHEBI:57737"/>
        <dbReference type="ChEBI" id="CHEBI:456216"/>
        <dbReference type="EC" id="2.7.1.17"/>
    </reaction>
</comment>
<feature type="domain" description="Carbohydrate kinase FGGY C-terminal" evidence="12">
    <location>
        <begin position="256"/>
        <end position="442"/>
    </location>
</feature>
<dbReference type="PANTHER" id="PTHR43095">
    <property type="entry name" value="SUGAR KINASE"/>
    <property type="match status" value="1"/>
</dbReference>
<dbReference type="Proteomes" id="UP000480303">
    <property type="component" value="Unassembled WGS sequence"/>
</dbReference>
<sequence length="498" mass="54120">MAYVLGIDLGTSSLKGLLMNEKGEVIGEESSSYPISTPQTGYSEQDPDLWIEAAKKVITLLVRTYPQIKTGLKGISFSGQMHSLVVLDDNKKSIRPAILWNDVRTTKQCQEITEKAGDLVLSLTKNIALEGFTLPKILWLQENEPENWAKVRYMMLPKDYLGLWLTDTFATDFSDAAGTLLLDITKKEWAKPILATFDIPAERLPKLFESQEQIGILTDEIRDLLGFEVNVPVFAGGADNACAAVGSGIIKDGAGMCSIGTSGVFLSFENDASADYEGKLHLFNHAAKGDYYSMGVTLAAGNSLDWFKNTFAEGKSFAELLGGISELAPGADGLLFTPYIVGERTPHVDSKIRGSFIGIDTHHTLTHFAKAVLEGITFSLKDSQVMMETVAGRKFDRIVSVGGGAKNPDWLQMQADIFNATIVNLTVEQGPGLGAAMLAAIGAGWFENAAAAAEVFVHYKDEFTPNAENVATYAKLYKLYTKVYGATKELSHDLLALN</sequence>
<dbReference type="NCBIfam" id="TIGR01312">
    <property type="entry name" value="XylB"/>
    <property type="match status" value="1"/>
</dbReference>
<evidence type="ECO:0000256" key="7">
    <source>
        <dbReference type="ARBA" id="ARBA00023277"/>
    </source>
</evidence>
<organism evidence="13 14">
    <name type="scientific">Pseudolactococcus hodotermopsidis</name>
    <dbReference type="NCBI Taxonomy" id="2709157"/>
    <lineage>
        <taxon>Bacteria</taxon>
        <taxon>Bacillati</taxon>
        <taxon>Bacillota</taxon>
        <taxon>Bacilli</taxon>
        <taxon>Lactobacillales</taxon>
        <taxon>Streptococcaceae</taxon>
        <taxon>Pseudolactococcus</taxon>
    </lineage>
</organism>
<evidence type="ECO:0000313" key="13">
    <source>
        <dbReference type="EMBL" id="GFH42069.1"/>
    </source>
</evidence>
<dbReference type="PROSITE" id="PS00445">
    <property type="entry name" value="FGGY_KINASES_2"/>
    <property type="match status" value="1"/>
</dbReference>
<keyword evidence="2 8" id="KW-0859">Xylose metabolism</keyword>
<evidence type="ECO:0000256" key="5">
    <source>
        <dbReference type="ARBA" id="ARBA00022777"/>
    </source>
</evidence>
<feature type="binding site" evidence="8">
    <location>
        <begin position="81"/>
        <end position="82"/>
    </location>
    <ligand>
        <name>substrate</name>
    </ligand>
</feature>
<dbReference type="GO" id="GO:0005524">
    <property type="term" value="F:ATP binding"/>
    <property type="evidence" value="ECO:0007669"/>
    <property type="project" value="UniProtKB-UniRule"/>
</dbReference>
<dbReference type="HAMAP" id="MF_02220">
    <property type="entry name" value="XylB"/>
    <property type="match status" value="1"/>
</dbReference>
<gene>
    <name evidence="8 10 13" type="primary">xylB</name>
    <name evidence="13" type="ORF">Hs30E_06200</name>
</gene>
<dbReference type="InterPro" id="IPR043129">
    <property type="entry name" value="ATPase_NBD"/>
</dbReference>
<dbReference type="InterPro" id="IPR018485">
    <property type="entry name" value="FGGY_C"/>
</dbReference>
<comment type="caution">
    <text evidence="13">The sequence shown here is derived from an EMBL/GenBank/DDBJ whole genome shotgun (WGS) entry which is preliminary data.</text>
</comment>
<accession>A0A6A0B9F4</accession>
<dbReference type="Gene3D" id="3.30.420.40">
    <property type="match status" value="2"/>
</dbReference>
<dbReference type="InterPro" id="IPR006000">
    <property type="entry name" value="Xylulokinase"/>
</dbReference>
<feature type="site" description="Important for activity" evidence="8">
    <location>
        <position position="8"/>
    </location>
</feature>
<name>A0A6A0B9F4_9LACT</name>
<dbReference type="InterPro" id="IPR018483">
    <property type="entry name" value="Carb_kinase_FGGY_CS"/>
</dbReference>
<keyword evidence="3 8" id="KW-0808">Transferase</keyword>
<keyword evidence="5 8" id="KW-0418">Kinase</keyword>
<dbReference type="GO" id="GO:0042732">
    <property type="term" value="P:D-xylose metabolic process"/>
    <property type="evidence" value="ECO:0007669"/>
    <property type="project" value="UniProtKB-KW"/>
</dbReference>
<evidence type="ECO:0000313" key="14">
    <source>
        <dbReference type="Proteomes" id="UP000480303"/>
    </source>
</evidence>
<evidence type="ECO:0000259" key="11">
    <source>
        <dbReference type="Pfam" id="PF00370"/>
    </source>
</evidence>
<dbReference type="GO" id="GO:0005998">
    <property type="term" value="P:xylulose catabolic process"/>
    <property type="evidence" value="ECO:0007669"/>
    <property type="project" value="UniProtKB-UniRule"/>
</dbReference>
<evidence type="ECO:0000256" key="2">
    <source>
        <dbReference type="ARBA" id="ARBA00022629"/>
    </source>
</evidence>